<dbReference type="GO" id="GO:0005509">
    <property type="term" value="F:calcium ion binding"/>
    <property type="evidence" value="ECO:0007669"/>
    <property type="project" value="InterPro"/>
</dbReference>
<feature type="domain" description="EF-hand" evidence="2">
    <location>
        <begin position="70"/>
        <end position="105"/>
    </location>
</feature>
<dbReference type="FunFam" id="1.10.238.10:FF:000001">
    <property type="entry name" value="Calmodulin 1"/>
    <property type="match status" value="1"/>
</dbReference>
<dbReference type="GO" id="GO:0016460">
    <property type="term" value="C:myosin II complex"/>
    <property type="evidence" value="ECO:0007669"/>
    <property type="project" value="TreeGrafter"/>
</dbReference>
<evidence type="ECO:0000313" key="3">
    <source>
        <dbReference type="EMBL" id="ESL10742.1"/>
    </source>
</evidence>
<gene>
    <name evidence="3" type="ORF">TRSC58_01519</name>
</gene>
<proteinExistence type="predicted"/>
<dbReference type="CDD" id="cd00051">
    <property type="entry name" value="EFh"/>
    <property type="match status" value="1"/>
</dbReference>
<keyword evidence="1" id="KW-0677">Repeat</keyword>
<organism evidence="3 4">
    <name type="scientific">Trypanosoma rangeli SC58</name>
    <dbReference type="NCBI Taxonomy" id="429131"/>
    <lineage>
        <taxon>Eukaryota</taxon>
        <taxon>Discoba</taxon>
        <taxon>Euglenozoa</taxon>
        <taxon>Kinetoplastea</taxon>
        <taxon>Metakinetoplastina</taxon>
        <taxon>Trypanosomatida</taxon>
        <taxon>Trypanosomatidae</taxon>
        <taxon>Trypanosoma</taxon>
        <taxon>Herpetosoma</taxon>
    </lineage>
</organism>
<dbReference type="InterPro" id="IPR002048">
    <property type="entry name" value="EF_hand_dom"/>
</dbReference>
<reference evidence="3 4" key="1">
    <citation type="submission" date="2013-07" db="EMBL/GenBank/DDBJ databases">
        <authorList>
            <person name="Stoco P.H."/>
            <person name="Wagner G."/>
            <person name="Gerber A."/>
            <person name="Zaha A."/>
            <person name="Thompson C."/>
            <person name="Bartholomeu D.C."/>
            <person name="Luckemeyer D.D."/>
            <person name="Bahia D."/>
            <person name="Loreto E."/>
            <person name="Prestes E.B."/>
            <person name="Lima F.M."/>
            <person name="Rodrigues-Luiz G."/>
            <person name="Vallejo G.A."/>
            <person name="Filho J.F."/>
            <person name="Monteiro K.M."/>
            <person name="Tyler K.M."/>
            <person name="de Almeida L.G."/>
            <person name="Ortiz M.F."/>
            <person name="Siervo M.A."/>
            <person name="de Moraes M.H."/>
            <person name="Cunha O.L."/>
            <person name="Mendonca-Neto R."/>
            <person name="Silva R."/>
            <person name="Teixeira S.M."/>
            <person name="Murta S.M."/>
            <person name="Sincero T.C."/>
            <person name="Mendes T.A."/>
            <person name="Urmenyi T.P."/>
            <person name="Silva V.G."/>
            <person name="da Rocha W.D."/>
            <person name="Andersson B."/>
            <person name="Romanha A.J."/>
            <person name="Steindel M."/>
            <person name="de Vasconcelos A.T."/>
            <person name="Grisard E.C."/>
        </authorList>
    </citation>
    <scope>NUCLEOTIDE SEQUENCE [LARGE SCALE GENOMIC DNA]</scope>
    <source>
        <strain evidence="3 4">SC58</strain>
    </source>
</reference>
<protein>
    <submittedName>
        <fullName evidence="3">Calmodulin</fullName>
    </submittedName>
</protein>
<name>A0A061JBU6_TRYRA</name>
<dbReference type="SUPFAM" id="SSF47473">
    <property type="entry name" value="EF-hand"/>
    <property type="match status" value="1"/>
</dbReference>
<dbReference type="Proteomes" id="UP000031737">
    <property type="component" value="Unassembled WGS sequence"/>
</dbReference>
<dbReference type="PROSITE" id="PS50222">
    <property type="entry name" value="EF_HAND_2"/>
    <property type="match status" value="1"/>
</dbReference>
<dbReference type="OrthoDB" id="26525at2759"/>
<dbReference type="PANTHER" id="PTHR23048">
    <property type="entry name" value="MYOSIN LIGHT CHAIN 1, 3"/>
    <property type="match status" value="1"/>
</dbReference>
<dbReference type="AlphaFoldDB" id="A0A061JBU6"/>
<comment type="caution">
    <text evidence="3">The sequence shown here is derived from an EMBL/GenBank/DDBJ whole genome shotgun (WGS) entry which is preliminary data.</text>
</comment>
<sequence>MAVPKEWTDTWNLFDERKTGSVSQTDAKHIIRSLGRRYTEAEFNELLQGVPDPVPYQSFVALMQKPYTGPSEDDLRTALRAFDATDSGYLKLSELITLLTSLGEKMPEHEVKQLLAEVKTDEEGRVEIDDLVRFLCTPVPTMTPDIAELQKQLANAS</sequence>
<keyword evidence="4" id="KW-1185">Reference proteome</keyword>
<evidence type="ECO:0000259" key="2">
    <source>
        <dbReference type="PROSITE" id="PS50222"/>
    </source>
</evidence>
<dbReference type="PANTHER" id="PTHR23048:SF0">
    <property type="entry name" value="CALMODULIN LIKE 3"/>
    <property type="match status" value="1"/>
</dbReference>
<dbReference type="VEuPathDB" id="TriTrypDB:TRSC58_01519"/>
<evidence type="ECO:0000256" key="1">
    <source>
        <dbReference type="ARBA" id="ARBA00022737"/>
    </source>
</evidence>
<dbReference type="Pfam" id="PF13499">
    <property type="entry name" value="EF-hand_7"/>
    <property type="match status" value="1"/>
</dbReference>
<evidence type="ECO:0000313" key="4">
    <source>
        <dbReference type="Proteomes" id="UP000031737"/>
    </source>
</evidence>
<accession>A0A061JBU6</accession>
<dbReference type="EMBL" id="AUPL01001519">
    <property type="protein sequence ID" value="ESL10742.1"/>
    <property type="molecule type" value="Genomic_DNA"/>
</dbReference>
<dbReference type="Gene3D" id="1.10.238.10">
    <property type="entry name" value="EF-hand"/>
    <property type="match status" value="1"/>
</dbReference>
<dbReference type="InterPro" id="IPR011992">
    <property type="entry name" value="EF-hand-dom_pair"/>
</dbReference>
<dbReference type="InterPro" id="IPR050230">
    <property type="entry name" value="CALM/Myosin/TropC-like"/>
</dbReference>